<reference evidence="2 3" key="1">
    <citation type="submission" date="2013-10" db="EMBL/GenBank/DDBJ databases">
        <title>Draft genomes and the virulence plasmids of Sd1617 vaccine constructs: WRSd3 and WRSd5.</title>
        <authorList>
            <person name="Aksomboon Vongsawan A."/>
            <person name="Venkatesan M.M."/>
            <person name="Vaisvil B."/>
            <person name="Emel G."/>
            <person name="Kepatral V."/>
            <person name="Sethabutr O."/>
            <person name="Serichantalergs O."/>
            <person name="Mason C."/>
        </authorList>
    </citation>
    <scope>NUCLEOTIDE SEQUENCE [LARGE SCALE GENOMIC DNA]</scope>
    <source>
        <strain evidence="2 3">WRSd3</strain>
    </source>
</reference>
<dbReference type="AlphaFoldDB" id="A0A090NG63"/>
<feature type="region of interest" description="Disordered" evidence="1">
    <location>
        <begin position="79"/>
        <end position="102"/>
    </location>
</feature>
<protein>
    <submittedName>
        <fullName evidence="2">Uncharacterized protein</fullName>
    </submittedName>
</protein>
<name>A0A090NG63_SHIDY</name>
<evidence type="ECO:0000313" key="2">
    <source>
        <dbReference type="EMBL" id="ESU78869.1"/>
    </source>
</evidence>
<sequence>MARWSTRCDGIGHFTRCCVTPYNFSNEALSVVHGHYSGGVGPAVNRRIVSCRPGQPTWMWAEGAFYRDVTSRPYPIAERNKMREPRQRRFTAGSPGCQGGGD</sequence>
<evidence type="ECO:0000256" key="1">
    <source>
        <dbReference type="SAM" id="MobiDB-lite"/>
    </source>
</evidence>
<dbReference type="Proteomes" id="UP000017944">
    <property type="component" value="Unassembled WGS sequence"/>
</dbReference>
<evidence type="ECO:0000313" key="3">
    <source>
        <dbReference type="Proteomes" id="UP000017944"/>
    </source>
</evidence>
<dbReference type="EMBL" id="AXUT01000203">
    <property type="protein sequence ID" value="ESU78869.1"/>
    <property type="molecule type" value="Genomic_DNA"/>
</dbReference>
<gene>
    <name evidence="2" type="ORF">WRSd3_02561</name>
</gene>
<organism evidence="2 3">
    <name type="scientific">Shigella dysenteriae WRSd3</name>
    <dbReference type="NCBI Taxonomy" id="1401327"/>
    <lineage>
        <taxon>Bacteria</taxon>
        <taxon>Pseudomonadati</taxon>
        <taxon>Pseudomonadota</taxon>
        <taxon>Gammaproteobacteria</taxon>
        <taxon>Enterobacterales</taxon>
        <taxon>Enterobacteriaceae</taxon>
        <taxon>Shigella</taxon>
    </lineage>
</organism>
<proteinExistence type="predicted"/>
<accession>A0A090NG63</accession>
<comment type="caution">
    <text evidence="2">The sequence shown here is derived from an EMBL/GenBank/DDBJ whole genome shotgun (WGS) entry which is preliminary data.</text>
</comment>